<proteinExistence type="predicted"/>
<feature type="region of interest" description="Disordered" evidence="1">
    <location>
        <begin position="156"/>
        <end position="177"/>
    </location>
</feature>
<dbReference type="AlphaFoldDB" id="A0A317STZ6"/>
<dbReference type="STRING" id="42249.A0A317STZ6"/>
<organism evidence="2 3">
    <name type="scientific">Tuber magnatum</name>
    <name type="common">white Piedmont truffle</name>
    <dbReference type="NCBI Taxonomy" id="42249"/>
    <lineage>
        <taxon>Eukaryota</taxon>
        <taxon>Fungi</taxon>
        <taxon>Dikarya</taxon>
        <taxon>Ascomycota</taxon>
        <taxon>Pezizomycotina</taxon>
        <taxon>Pezizomycetes</taxon>
        <taxon>Pezizales</taxon>
        <taxon>Tuberaceae</taxon>
        <taxon>Tuber</taxon>
    </lineage>
</organism>
<name>A0A317STZ6_9PEZI</name>
<reference evidence="2 3" key="1">
    <citation type="submission" date="2018-03" db="EMBL/GenBank/DDBJ databases">
        <title>Genomes of Pezizomycetes fungi and the evolution of truffles.</title>
        <authorList>
            <person name="Murat C."/>
            <person name="Payen T."/>
            <person name="Noel B."/>
            <person name="Kuo A."/>
            <person name="Martin F.M."/>
        </authorList>
    </citation>
    <scope>NUCLEOTIDE SEQUENCE [LARGE SCALE GENOMIC DNA]</scope>
    <source>
        <strain evidence="2">091103-1</strain>
    </source>
</reference>
<accession>A0A317STZ6</accession>
<gene>
    <name evidence="2" type="ORF">C7212DRAFT_343074</name>
</gene>
<dbReference type="EMBL" id="PYWC01000025">
    <property type="protein sequence ID" value="PWW77240.1"/>
    <property type="molecule type" value="Genomic_DNA"/>
</dbReference>
<feature type="compositionally biased region" description="Gly residues" evidence="1">
    <location>
        <begin position="157"/>
        <end position="166"/>
    </location>
</feature>
<keyword evidence="3" id="KW-1185">Reference proteome</keyword>
<evidence type="ECO:0000256" key="1">
    <source>
        <dbReference type="SAM" id="MobiDB-lite"/>
    </source>
</evidence>
<protein>
    <submittedName>
        <fullName evidence="2">Uncharacterized protein</fullName>
    </submittedName>
</protein>
<dbReference type="Proteomes" id="UP000246991">
    <property type="component" value="Unassembled WGS sequence"/>
</dbReference>
<sequence length="285" mass="30513">MPTLTADSSPTSSLVCDYSKQVNRQHERILESRGLCVQFPPRDCEYNPNEHGTSRTPALGEYPFTAVSDCERRLPFAALRVAVWIGEHITEPDAISTLRRMRTDCTKRRRYERKRLVKPGGAQHLGKDGISRPLGDTGSIGSVAIGDGADATAVGGPALGDRGGPALGDRGMTTGGGHVVRDMRVEAEGGGGTFEVVVVVGGGKPGSVGKGERVPMPQRSSRLRGGHGGCYIYGQDTSQLVSDGYDQAINGLLEILLGILSRSSVRSHDIRLFARYDDCPSIRPL</sequence>
<evidence type="ECO:0000313" key="3">
    <source>
        <dbReference type="Proteomes" id="UP000246991"/>
    </source>
</evidence>
<evidence type="ECO:0000313" key="2">
    <source>
        <dbReference type="EMBL" id="PWW77240.1"/>
    </source>
</evidence>
<comment type="caution">
    <text evidence="2">The sequence shown here is derived from an EMBL/GenBank/DDBJ whole genome shotgun (WGS) entry which is preliminary data.</text>
</comment>